<feature type="binding site" evidence="18">
    <location>
        <begin position="12"/>
        <end position="15"/>
    </location>
    <ligand>
        <name>UDP-N-acetyl-alpha-D-glucosamine</name>
        <dbReference type="ChEBI" id="CHEBI:57705"/>
    </ligand>
</feature>
<evidence type="ECO:0000256" key="10">
    <source>
        <dbReference type="ARBA" id="ARBA00022960"/>
    </source>
</evidence>
<feature type="active site" description="Proton acceptor" evidence="18">
    <location>
        <position position="370"/>
    </location>
</feature>
<dbReference type="Gene3D" id="3.90.550.10">
    <property type="entry name" value="Spore Coat Polysaccharide Biosynthesis Protein SpsA, Chain A"/>
    <property type="match status" value="1"/>
</dbReference>
<reference evidence="20 21" key="1">
    <citation type="submission" date="2015-01" db="EMBL/GenBank/DDBJ databases">
        <title>Desulfovibrio sp. JC271 draft genome sequence.</title>
        <authorList>
            <person name="Shivani Y."/>
            <person name="Subhash Y."/>
            <person name="Sasikala C."/>
            <person name="Ramana C.V."/>
        </authorList>
    </citation>
    <scope>NUCLEOTIDE SEQUENCE [LARGE SCALE GENOMIC DNA]</scope>
    <source>
        <strain evidence="20 21">JC271</strain>
    </source>
</reference>
<feature type="region of interest" description="Linker" evidence="18">
    <location>
        <begin position="237"/>
        <end position="257"/>
    </location>
</feature>
<keyword evidence="8 18" id="KW-0677">Repeat</keyword>
<accession>A0A1B7XBU7</accession>
<comment type="caution">
    <text evidence="20">The sequence shown here is derived from an EMBL/GenBank/DDBJ whole genome shotgun (WGS) entry which is preliminary data.</text>
</comment>
<comment type="subunit">
    <text evidence="18">Homotrimer.</text>
</comment>
<comment type="cofactor">
    <cofactor evidence="18">
        <name>Mg(2+)</name>
        <dbReference type="ChEBI" id="CHEBI:18420"/>
    </cofactor>
    <text evidence="18">Binds 1 Mg(2+) ion per subunit.</text>
</comment>
<dbReference type="GO" id="GO:0009245">
    <property type="term" value="P:lipid A biosynthetic process"/>
    <property type="evidence" value="ECO:0007669"/>
    <property type="project" value="UniProtKB-UniRule"/>
</dbReference>
<feature type="binding site" evidence="18">
    <location>
        <begin position="82"/>
        <end position="83"/>
    </location>
    <ligand>
        <name>UDP-N-acetyl-alpha-D-glucosamine</name>
        <dbReference type="ChEBI" id="CHEBI:57705"/>
    </ligand>
</feature>
<dbReference type="UniPathway" id="UPA00113">
    <property type="reaction ID" value="UER00532"/>
</dbReference>
<comment type="similarity">
    <text evidence="3 18">In the N-terminal section; belongs to the N-acetylglucosamine-1-phosphate uridyltransferase family.</text>
</comment>
<keyword evidence="6 18" id="KW-0548">Nucleotidyltransferase</keyword>
<evidence type="ECO:0000256" key="8">
    <source>
        <dbReference type="ARBA" id="ARBA00022737"/>
    </source>
</evidence>
<dbReference type="PANTHER" id="PTHR43584">
    <property type="entry name" value="NUCLEOTIDYL TRANSFERASE"/>
    <property type="match status" value="1"/>
</dbReference>
<comment type="caution">
    <text evidence="18">Lacks conserved residue(s) required for the propagation of feature annotation.</text>
</comment>
<comment type="pathway">
    <text evidence="18">Bacterial outer membrane biogenesis; LPS lipid A biosynthesis.</text>
</comment>
<evidence type="ECO:0000256" key="9">
    <source>
        <dbReference type="ARBA" id="ARBA00022842"/>
    </source>
</evidence>
<dbReference type="Proteomes" id="UP000091979">
    <property type="component" value="Unassembled WGS sequence"/>
</dbReference>
<dbReference type="GO" id="GO:0009252">
    <property type="term" value="P:peptidoglycan biosynthetic process"/>
    <property type="evidence" value="ECO:0007669"/>
    <property type="project" value="UniProtKB-UniRule"/>
</dbReference>
<feature type="binding site" evidence="18">
    <location>
        <position position="176"/>
    </location>
    <ligand>
        <name>UDP-N-acetyl-alpha-D-glucosamine</name>
        <dbReference type="ChEBI" id="CHEBI:57705"/>
    </ligand>
</feature>
<feature type="binding site" evidence="18">
    <location>
        <position position="384"/>
    </location>
    <ligand>
        <name>UDP-N-acetyl-alpha-D-glucosamine</name>
        <dbReference type="ChEBI" id="CHEBI:57705"/>
    </ligand>
</feature>
<evidence type="ECO:0000256" key="14">
    <source>
        <dbReference type="ARBA" id="ARBA00023316"/>
    </source>
</evidence>
<evidence type="ECO:0000256" key="4">
    <source>
        <dbReference type="ARBA" id="ARBA00022490"/>
    </source>
</evidence>
<keyword evidence="5 18" id="KW-0808">Transferase</keyword>
<keyword evidence="14 18" id="KW-0961">Cell wall biogenesis/degradation</keyword>
<comment type="function">
    <text evidence="17 18">Catalyzes the last two sequential reactions in the de novo biosynthetic pathway for UDP-N-acetylglucosamine (UDP-GlcNAc). The C-terminal domain catalyzes the transfer of acetyl group from acetyl coenzyme A to glucosamine-1-phosphate (GlcN-1-P) to produce N-acetylglucosamine-1-phosphate (GlcNAc-1-P), which is converted into UDP-GlcNAc by the transfer of uridine 5-monophosphate (from uridine 5-triphosphate), a reaction catalyzed by the N-terminal domain.</text>
</comment>
<evidence type="ECO:0000313" key="21">
    <source>
        <dbReference type="Proteomes" id="UP000091979"/>
    </source>
</evidence>
<feature type="region of interest" description="Pyrophosphorylase" evidence="18">
    <location>
        <begin position="1"/>
        <end position="236"/>
    </location>
</feature>
<evidence type="ECO:0000256" key="5">
    <source>
        <dbReference type="ARBA" id="ARBA00022679"/>
    </source>
</evidence>
<comment type="pathway">
    <text evidence="18">Nucleotide-sugar biosynthesis; UDP-N-acetyl-alpha-D-glucosamine biosynthesis; UDP-N-acetyl-alpha-D-glucosamine from N-acetyl-alpha-D-glucosamine 1-phosphate: step 1/1.</text>
</comment>
<feature type="binding site" evidence="18">
    <location>
        <position position="234"/>
    </location>
    <ligand>
        <name>Mg(2+)</name>
        <dbReference type="ChEBI" id="CHEBI:18420"/>
    </ligand>
</feature>
<dbReference type="SUPFAM" id="SSF53448">
    <property type="entry name" value="Nucleotide-diphospho-sugar transferases"/>
    <property type="match status" value="1"/>
</dbReference>
<keyword evidence="13 18" id="KW-0012">Acyltransferase</keyword>
<keyword evidence="21" id="KW-1185">Reference proteome</keyword>
<comment type="subcellular location">
    <subcellularLocation>
        <location evidence="1 18">Cytoplasm</location>
    </subcellularLocation>
</comment>
<feature type="binding site" evidence="18">
    <location>
        <position position="358"/>
    </location>
    <ligand>
        <name>UDP-N-acetyl-alpha-D-glucosamine</name>
        <dbReference type="ChEBI" id="CHEBI:57705"/>
    </ligand>
</feature>
<feature type="binding site" evidence="18">
    <location>
        <position position="159"/>
    </location>
    <ligand>
        <name>UDP-N-acetyl-alpha-D-glucosamine</name>
        <dbReference type="ChEBI" id="CHEBI:57705"/>
    </ligand>
</feature>
<keyword evidence="12 18" id="KW-0511">Multifunctional enzyme</keyword>
<dbReference type="RefSeq" id="WP_066855304.1">
    <property type="nucleotide sequence ID" value="NZ_JXMS01000016.1"/>
</dbReference>
<feature type="binding site" evidence="18">
    <location>
        <position position="447"/>
    </location>
    <ligand>
        <name>acetyl-CoA</name>
        <dbReference type="ChEBI" id="CHEBI:57288"/>
    </ligand>
</feature>
<dbReference type="EMBL" id="JXMS01000016">
    <property type="protein sequence ID" value="OBQ50244.1"/>
    <property type="molecule type" value="Genomic_DNA"/>
</dbReference>
<keyword evidence="9 18" id="KW-0460">Magnesium</keyword>
<dbReference type="Pfam" id="PF14602">
    <property type="entry name" value="Hexapep_2"/>
    <property type="match status" value="1"/>
</dbReference>
<dbReference type="OrthoDB" id="9775031at2"/>
<feature type="binding site" evidence="18">
    <location>
        <position position="340"/>
    </location>
    <ligand>
        <name>UDP-N-acetyl-alpha-D-glucosamine</name>
        <dbReference type="ChEBI" id="CHEBI:57705"/>
    </ligand>
</feature>
<dbReference type="GO" id="GO:0005737">
    <property type="term" value="C:cytoplasm"/>
    <property type="evidence" value="ECO:0007669"/>
    <property type="project" value="UniProtKB-SubCell"/>
</dbReference>
<dbReference type="PATRIC" id="fig|1560234.3.peg.840"/>
<evidence type="ECO:0000256" key="11">
    <source>
        <dbReference type="ARBA" id="ARBA00022984"/>
    </source>
</evidence>
<evidence type="ECO:0000259" key="19">
    <source>
        <dbReference type="Pfam" id="PF12804"/>
    </source>
</evidence>
<comment type="catalytic activity">
    <reaction evidence="15 18">
        <text>alpha-D-glucosamine 1-phosphate + acetyl-CoA = N-acetyl-alpha-D-glucosamine 1-phosphate + CoA + H(+)</text>
        <dbReference type="Rhea" id="RHEA:13725"/>
        <dbReference type="ChEBI" id="CHEBI:15378"/>
        <dbReference type="ChEBI" id="CHEBI:57287"/>
        <dbReference type="ChEBI" id="CHEBI:57288"/>
        <dbReference type="ChEBI" id="CHEBI:57776"/>
        <dbReference type="ChEBI" id="CHEBI:58516"/>
        <dbReference type="EC" id="2.3.1.157"/>
    </reaction>
</comment>
<feature type="binding site" evidence="18">
    <location>
        <position position="412"/>
    </location>
    <ligand>
        <name>acetyl-CoA</name>
        <dbReference type="ChEBI" id="CHEBI:57288"/>
    </ligand>
</feature>
<dbReference type="HAMAP" id="MF_01631">
    <property type="entry name" value="GlmU"/>
    <property type="match status" value="1"/>
</dbReference>
<evidence type="ECO:0000256" key="3">
    <source>
        <dbReference type="ARBA" id="ARBA00007947"/>
    </source>
</evidence>
<feature type="domain" description="MobA-like NTP transferase" evidence="19">
    <location>
        <begin position="9"/>
        <end position="131"/>
    </location>
</feature>
<feature type="region of interest" description="N-acetyltransferase" evidence="18">
    <location>
        <begin position="258"/>
        <end position="457"/>
    </location>
</feature>
<evidence type="ECO:0000256" key="15">
    <source>
        <dbReference type="ARBA" id="ARBA00048247"/>
    </source>
</evidence>
<evidence type="ECO:0000256" key="12">
    <source>
        <dbReference type="ARBA" id="ARBA00023268"/>
    </source>
</evidence>
<dbReference type="AlphaFoldDB" id="A0A1B7XBU7"/>
<evidence type="ECO:0000256" key="13">
    <source>
        <dbReference type="ARBA" id="ARBA00023315"/>
    </source>
</evidence>
<feature type="binding site" evidence="18">
    <location>
        <position position="430"/>
    </location>
    <ligand>
        <name>acetyl-CoA</name>
        <dbReference type="ChEBI" id="CHEBI:57288"/>
    </ligand>
</feature>
<dbReference type="PROSITE" id="PS00101">
    <property type="entry name" value="HEXAPEP_TRANSFERASES"/>
    <property type="match status" value="1"/>
</dbReference>
<comment type="similarity">
    <text evidence="2 18">In the C-terminal section; belongs to the transferase hexapeptide repeat family.</text>
</comment>
<dbReference type="NCBIfam" id="TIGR01173">
    <property type="entry name" value="glmU"/>
    <property type="match status" value="1"/>
</dbReference>
<dbReference type="STRING" id="1560234.SP90_10020"/>
<evidence type="ECO:0000256" key="6">
    <source>
        <dbReference type="ARBA" id="ARBA00022695"/>
    </source>
</evidence>
<evidence type="ECO:0000256" key="7">
    <source>
        <dbReference type="ARBA" id="ARBA00022723"/>
    </source>
</evidence>
<dbReference type="InterPro" id="IPR001451">
    <property type="entry name" value="Hexapep"/>
</dbReference>
<comment type="catalytic activity">
    <reaction evidence="16 18">
        <text>N-acetyl-alpha-D-glucosamine 1-phosphate + UTP + H(+) = UDP-N-acetyl-alpha-D-glucosamine + diphosphate</text>
        <dbReference type="Rhea" id="RHEA:13509"/>
        <dbReference type="ChEBI" id="CHEBI:15378"/>
        <dbReference type="ChEBI" id="CHEBI:33019"/>
        <dbReference type="ChEBI" id="CHEBI:46398"/>
        <dbReference type="ChEBI" id="CHEBI:57705"/>
        <dbReference type="ChEBI" id="CHEBI:57776"/>
        <dbReference type="EC" id="2.7.7.23"/>
    </reaction>
</comment>
<dbReference type="InterPro" id="IPR050065">
    <property type="entry name" value="GlmU-like"/>
</dbReference>
<keyword evidence="4 18" id="KW-0963">Cytoplasm</keyword>
<protein>
    <recommendedName>
        <fullName evidence="18">Bifunctional protein GlmU</fullName>
    </recommendedName>
    <domain>
        <recommendedName>
            <fullName evidence="18">UDP-N-acetylglucosamine pyrophosphorylase</fullName>
            <ecNumber evidence="18">2.7.7.23</ecNumber>
        </recommendedName>
        <alternativeName>
            <fullName evidence="18">N-acetylglucosamine-1-phosphate uridyltransferase</fullName>
        </alternativeName>
    </domain>
    <domain>
        <recommendedName>
            <fullName evidence="18">Glucosamine-1-phosphate N-acetyltransferase</fullName>
            <ecNumber evidence="18">2.3.1.157</ecNumber>
        </recommendedName>
    </domain>
</protein>
<organism evidence="20 21">
    <name type="scientific">Halodesulfovibrio spirochaetisodalis</name>
    <dbReference type="NCBI Taxonomy" id="1560234"/>
    <lineage>
        <taxon>Bacteria</taxon>
        <taxon>Pseudomonadati</taxon>
        <taxon>Thermodesulfobacteriota</taxon>
        <taxon>Desulfovibrionia</taxon>
        <taxon>Desulfovibrionales</taxon>
        <taxon>Desulfovibrionaceae</taxon>
        <taxon>Halodesulfovibrio</taxon>
    </lineage>
</organism>
<dbReference type="GO" id="GO:0071555">
    <property type="term" value="P:cell wall organization"/>
    <property type="evidence" value="ECO:0007669"/>
    <property type="project" value="UniProtKB-KW"/>
</dbReference>
<dbReference type="PANTHER" id="PTHR43584:SF3">
    <property type="entry name" value="BIFUNCTIONAL PROTEIN GLMU"/>
    <property type="match status" value="1"/>
</dbReference>
<dbReference type="CDD" id="cd03353">
    <property type="entry name" value="LbH_GlmU_C"/>
    <property type="match status" value="1"/>
</dbReference>
<dbReference type="EC" id="2.7.7.23" evidence="18"/>
<dbReference type="GO" id="GO:0016020">
    <property type="term" value="C:membrane"/>
    <property type="evidence" value="ECO:0007669"/>
    <property type="project" value="GOC"/>
</dbReference>
<dbReference type="InterPro" id="IPR038009">
    <property type="entry name" value="GlmU_C_LbH"/>
</dbReference>
<dbReference type="GO" id="GO:0000287">
    <property type="term" value="F:magnesium ion binding"/>
    <property type="evidence" value="ECO:0007669"/>
    <property type="project" value="UniProtKB-UniRule"/>
</dbReference>
<comment type="pathway">
    <text evidence="18">Nucleotide-sugar biosynthesis; UDP-N-acetyl-alpha-D-glucosamine biosynthesis; N-acetyl-alpha-D-glucosamine 1-phosphate from alpha-D-glucosamine 6-phosphate (route II): step 2/2.</text>
</comment>
<feature type="binding site" evidence="18">
    <location>
        <position position="145"/>
    </location>
    <ligand>
        <name>UDP-N-acetyl-alpha-D-glucosamine</name>
        <dbReference type="ChEBI" id="CHEBI:57705"/>
    </ligand>
</feature>
<dbReference type="NCBIfam" id="NF010936">
    <property type="entry name" value="PRK14356.1"/>
    <property type="match status" value="1"/>
</dbReference>
<evidence type="ECO:0000256" key="16">
    <source>
        <dbReference type="ARBA" id="ARBA00048493"/>
    </source>
</evidence>
<feature type="binding site" evidence="18">
    <location>
        <position position="77"/>
    </location>
    <ligand>
        <name>UDP-N-acetyl-alpha-D-glucosamine</name>
        <dbReference type="ChEBI" id="CHEBI:57705"/>
    </ligand>
</feature>
<feature type="binding site" evidence="18">
    <location>
        <position position="387"/>
    </location>
    <ligand>
        <name>acetyl-CoA</name>
        <dbReference type="ChEBI" id="CHEBI:57288"/>
    </ligand>
</feature>
<sequence length="457" mass="49095">MSARETIGALVLAAGKGTRMHSDKPKVLQELLGAPMLRYVYTALDPLFGEGIWTVIGHKSEMIEQAFADEDRNFILQTEQLGTGHALQTAWNELVESGVSHVLVINGDTPLLPQPRLINFLKECLAGHADIGFMTLTLPQPGSFGRVVRHLGDVAAIIEAKDYDESLHGPEPREINAGIYLLDVASVTPLLERLTNENNSGEYYITDLVGFAVEEQMSVIGVDCGNDPHLLGINNPAELVRSESLLRANLVMEWLEQGVTIHAPEYVRVGPMVTLEPGAVLHGPCEIYGNSHVARGAEIYSNTWIKDSNLAEGCVIHPFSHLDGATVGKDCVAGPYARLRPGAVMKQGSKVGNFVEMKKSVLGEGSKANHFTYLGDAEVGTDVNIGAGTITCNYDGVNKHKTTIEDNAFIGSNTSLVAPVCVGKNSLVGAGSVITKNIPENAVAVARSKQKNLPKKC</sequence>
<feature type="binding site" evidence="18">
    <location>
        <position position="234"/>
    </location>
    <ligand>
        <name>UDP-N-acetyl-alpha-D-glucosamine</name>
        <dbReference type="ChEBI" id="CHEBI:57705"/>
    </ligand>
</feature>
<evidence type="ECO:0000256" key="1">
    <source>
        <dbReference type="ARBA" id="ARBA00004496"/>
    </source>
</evidence>
<proteinExistence type="inferred from homology"/>
<dbReference type="InterPro" id="IPR005882">
    <property type="entry name" value="Bifunctional_GlmU"/>
</dbReference>
<dbReference type="CDD" id="cd02540">
    <property type="entry name" value="GT2_GlmU_N_bac"/>
    <property type="match status" value="1"/>
</dbReference>
<dbReference type="InterPro" id="IPR011004">
    <property type="entry name" value="Trimer_LpxA-like_sf"/>
</dbReference>
<dbReference type="Gene3D" id="2.160.10.10">
    <property type="entry name" value="Hexapeptide repeat proteins"/>
    <property type="match status" value="1"/>
</dbReference>
<dbReference type="SUPFAM" id="SSF51161">
    <property type="entry name" value="Trimeric LpxA-like enzymes"/>
    <property type="match status" value="1"/>
</dbReference>
<dbReference type="InterPro" id="IPR029044">
    <property type="entry name" value="Nucleotide-diphossugar_trans"/>
</dbReference>
<evidence type="ECO:0000256" key="18">
    <source>
        <dbReference type="HAMAP-Rule" id="MF_01631"/>
    </source>
</evidence>
<gene>
    <name evidence="18 20" type="primary">glmU</name>
    <name evidence="20" type="ORF">SP90_10020</name>
</gene>
<dbReference type="GO" id="GO:0006048">
    <property type="term" value="P:UDP-N-acetylglucosamine biosynthetic process"/>
    <property type="evidence" value="ECO:0007669"/>
    <property type="project" value="UniProtKB-UniPathway"/>
</dbReference>
<evidence type="ECO:0000256" key="2">
    <source>
        <dbReference type="ARBA" id="ARBA00007707"/>
    </source>
</evidence>
<name>A0A1B7XBU7_9BACT</name>
<feature type="binding site" evidence="18">
    <location>
        <position position="373"/>
    </location>
    <ligand>
        <name>UDP-N-acetyl-alpha-D-glucosamine</name>
        <dbReference type="ChEBI" id="CHEBI:57705"/>
    </ligand>
</feature>
<keyword evidence="10 18" id="KW-0133">Cell shape</keyword>
<dbReference type="GO" id="GO:0019134">
    <property type="term" value="F:glucosamine-1-phosphate N-acetyltransferase activity"/>
    <property type="evidence" value="ECO:0007669"/>
    <property type="project" value="UniProtKB-UniRule"/>
</dbReference>
<dbReference type="Pfam" id="PF12804">
    <property type="entry name" value="NTP_transf_3"/>
    <property type="match status" value="1"/>
</dbReference>
<feature type="binding site" evidence="18">
    <location>
        <begin position="393"/>
        <end position="394"/>
    </location>
    <ligand>
        <name>acetyl-CoA</name>
        <dbReference type="ChEBI" id="CHEBI:57288"/>
    </ligand>
</feature>
<dbReference type="UniPathway" id="UPA00973"/>
<evidence type="ECO:0000313" key="20">
    <source>
        <dbReference type="EMBL" id="OBQ50244.1"/>
    </source>
</evidence>
<keyword evidence="7 18" id="KW-0479">Metal-binding</keyword>
<feature type="binding site" evidence="18">
    <location>
        <position position="108"/>
    </location>
    <ligand>
        <name>Mg(2+)</name>
        <dbReference type="ChEBI" id="CHEBI:18420"/>
    </ligand>
</feature>
<dbReference type="InterPro" id="IPR018357">
    <property type="entry name" value="Hexapep_transf_CS"/>
</dbReference>
<evidence type="ECO:0000256" key="17">
    <source>
        <dbReference type="ARBA" id="ARBA00049628"/>
    </source>
</evidence>
<dbReference type="InterPro" id="IPR025877">
    <property type="entry name" value="MobA-like_NTP_Trfase"/>
</dbReference>
<dbReference type="GO" id="GO:0008360">
    <property type="term" value="P:regulation of cell shape"/>
    <property type="evidence" value="ECO:0007669"/>
    <property type="project" value="UniProtKB-KW"/>
</dbReference>
<dbReference type="GO" id="GO:0003977">
    <property type="term" value="F:UDP-N-acetylglucosamine diphosphorylase activity"/>
    <property type="evidence" value="ECO:0007669"/>
    <property type="project" value="UniProtKB-UniRule"/>
</dbReference>
<feature type="binding site" evidence="18">
    <location>
        <position position="26"/>
    </location>
    <ligand>
        <name>UDP-N-acetyl-alpha-D-glucosamine</name>
        <dbReference type="ChEBI" id="CHEBI:57705"/>
    </ligand>
</feature>
<keyword evidence="11 18" id="KW-0573">Peptidoglycan synthesis</keyword>
<dbReference type="EC" id="2.3.1.157" evidence="18"/>
<dbReference type="GO" id="GO:0000902">
    <property type="term" value="P:cell morphogenesis"/>
    <property type="evidence" value="ECO:0007669"/>
    <property type="project" value="UniProtKB-UniRule"/>
</dbReference>